<dbReference type="Proteomes" id="UP000625682">
    <property type="component" value="Unassembled WGS sequence"/>
</dbReference>
<evidence type="ECO:0008006" key="4">
    <source>
        <dbReference type="Google" id="ProtNLM"/>
    </source>
</evidence>
<dbReference type="EMBL" id="BMMU01000078">
    <property type="protein sequence ID" value="GGJ71943.1"/>
    <property type="molecule type" value="Genomic_DNA"/>
</dbReference>
<dbReference type="PANTHER" id="PTHR10098">
    <property type="entry name" value="RAPSYN-RELATED"/>
    <property type="match status" value="1"/>
</dbReference>
<dbReference type="PANTHER" id="PTHR10098:SF108">
    <property type="entry name" value="TETRATRICOPEPTIDE REPEAT PROTEIN 28"/>
    <property type="match status" value="1"/>
</dbReference>
<organism evidence="2 3">
    <name type="scientific">Streptomyces lacrimifluminis</name>
    <dbReference type="NCBI Taxonomy" id="1500077"/>
    <lineage>
        <taxon>Bacteria</taxon>
        <taxon>Bacillati</taxon>
        <taxon>Actinomycetota</taxon>
        <taxon>Actinomycetes</taxon>
        <taxon>Kitasatosporales</taxon>
        <taxon>Streptomycetaceae</taxon>
        <taxon>Streptomyces</taxon>
    </lineage>
</organism>
<dbReference type="SMART" id="SM00028">
    <property type="entry name" value="TPR"/>
    <property type="match status" value="8"/>
</dbReference>
<gene>
    <name evidence="2" type="ORF">GCM10012282_81030</name>
</gene>
<dbReference type="Gene3D" id="1.25.40.10">
    <property type="entry name" value="Tetratricopeptide repeat domain"/>
    <property type="match status" value="3"/>
</dbReference>
<feature type="region of interest" description="Disordered" evidence="1">
    <location>
        <begin position="574"/>
        <end position="593"/>
    </location>
</feature>
<protein>
    <recommendedName>
        <fullName evidence="4">Tetratricopeptide repeat protein</fullName>
    </recommendedName>
</protein>
<proteinExistence type="predicted"/>
<evidence type="ECO:0000313" key="2">
    <source>
        <dbReference type="EMBL" id="GGJ71943.1"/>
    </source>
</evidence>
<dbReference type="InterPro" id="IPR011990">
    <property type="entry name" value="TPR-like_helical_dom_sf"/>
</dbReference>
<keyword evidence="3" id="KW-1185">Reference proteome</keyword>
<sequence length="1139" mass="123065">MWSGVGMEDVGELFTDREAALRAVDALVAEGGMGRVLVLTGVSGMGKSTVLARLAACPPGRWACAVVDAEVLVSGMVVRAEGGEDAALELLRQVGGRLAAMAPWWRRRWLRQKAAAIGGDRPWRVNVRQWAGFGGSISHSPVQVTVGDPRTQGERRGQWTGQLMKVAHAVRRRRLLLLVDTGELLSYFDDIAAEQPCRGRSYGVAGWFASVLEQLLAQMPGLRVVLAGTTAPSMATVDGRGRIIRVELEPWAPEDTGKYLARRGLPVDVQAATAVTGAAGGLPVEISWIIDILTGHLTDGHDPASALGELVFGLAERAGPARRAWLRSHVLERISDGTLRLLQAAAVLEVFTADALLIVARSGGSNGLVDADAFARLERSSYIRALDADAGQWRVHSVLRGWLIQAARDSDARQPPPGRVLPALHRAAAEYHEALAGDNRWSLRAAHHRFATGDDRHSAAWTARLARALSAQPVDMLQIQTLADAALTVRDRPGALSMVFADAHLASGLLEFQRAQYPAAQDHAEQALAHYQSLGSHSQVVRTAARLAGHAAWKRFRYQDAATHWTIAITPQTHDQDAEHGTDAGTGAQHGTPADADNYALWTALTEAVSKTGDAPRARTLLEALPETPPIPPDPTTNEILSQAGTGTPGTAVAHALSAYPLPGTVPGDIAFLRVWTTYALDDHEEAVVHTRRLLEQPEISHHHTALAHNVLARIAYRAWDMEQASRHMRQGIRAARRCHAKGCLIQLLVSDADLASRRVIWAPPVIDNQLPTPGITATAAPAEPTTGLSLTQRAESAHQRELAATQSKAAESLATELNNPHLHAQAIAARDPVAALTVYRTTGDRRGEANTLRSLAHAALQRGDVDRADEFADRARSLHHTIGNRHGEANALQTLAHAALQRGDVDRADEFADRARSLHHTIGNQRGEANALQTLADTALQRGDLDRADELTDRARSLHHTIGNQRGEANALQTLADTALQRGDVDRADEFADRARSLHHTIGNQRGEANALQTLAHTARQRGDLDQADALADRARDLYHTIGDLIGEANALQTLAVTARQRGDLDQADALAEQARDLYHTTENGIGEANTLQILARTARKRGDTGTGRRLLEEAASLYEQIGLARHATSCRQLLQEW</sequence>
<reference evidence="2" key="2">
    <citation type="submission" date="2020-09" db="EMBL/GenBank/DDBJ databases">
        <authorList>
            <person name="Sun Q."/>
            <person name="Zhou Y."/>
        </authorList>
    </citation>
    <scope>NUCLEOTIDE SEQUENCE</scope>
    <source>
        <strain evidence="2">CGMCC 4.7272</strain>
    </source>
</reference>
<reference evidence="2" key="1">
    <citation type="journal article" date="2014" name="Int. J. Syst. Evol. Microbiol.">
        <title>Complete genome sequence of Corynebacterium casei LMG S-19264T (=DSM 44701T), isolated from a smear-ripened cheese.</title>
        <authorList>
            <consortium name="US DOE Joint Genome Institute (JGI-PGF)"/>
            <person name="Walter F."/>
            <person name="Albersmeier A."/>
            <person name="Kalinowski J."/>
            <person name="Ruckert C."/>
        </authorList>
    </citation>
    <scope>NUCLEOTIDE SEQUENCE</scope>
    <source>
        <strain evidence="2">CGMCC 4.7272</strain>
    </source>
</reference>
<comment type="caution">
    <text evidence="2">The sequence shown here is derived from an EMBL/GenBank/DDBJ whole genome shotgun (WGS) entry which is preliminary data.</text>
</comment>
<dbReference type="InterPro" id="IPR019734">
    <property type="entry name" value="TPR_rpt"/>
</dbReference>
<name>A0A917PDJ9_9ACTN</name>
<dbReference type="InterPro" id="IPR027417">
    <property type="entry name" value="P-loop_NTPase"/>
</dbReference>
<dbReference type="Pfam" id="PF13424">
    <property type="entry name" value="TPR_12"/>
    <property type="match status" value="1"/>
</dbReference>
<dbReference type="SUPFAM" id="SSF48452">
    <property type="entry name" value="TPR-like"/>
    <property type="match status" value="2"/>
</dbReference>
<evidence type="ECO:0000256" key="1">
    <source>
        <dbReference type="SAM" id="MobiDB-lite"/>
    </source>
</evidence>
<evidence type="ECO:0000313" key="3">
    <source>
        <dbReference type="Proteomes" id="UP000625682"/>
    </source>
</evidence>
<dbReference type="AlphaFoldDB" id="A0A917PDJ9"/>
<dbReference type="SUPFAM" id="SSF52540">
    <property type="entry name" value="P-loop containing nucleoside triphosphate hydrolases"/>
    <property type="match status" value="1"/>
</dbReference>
<accession>A0A917PDJ9</accession>